<organism evidence="3 4">
    <name type="scientific">Candidatus Taylorbacteria bacterium RIFCSPLOWO2_02_FULL_46_40</name>
    <dbReference type="NCBI Taxonomy" id="1802329"/>
    <lineage>
        <taxon>Bacteria</taxon>
        <taxon>Candidatus Tayloriibacteriota</taxon>
    </lineage>
</organism>
<dbReference type="EMBL" id="MHSH01000020">
    <property type="protein sequence ID" value="OHA41705.1"/>
    <property type="molecule type" value="Genomic_DNA"/>
</dbReference>
<dbReference type="AlphaFoldDB" id="A0A1G2P027"/>
<feature type="domain" description="Transcriptional repressor PaaX-like central Cas2-like" evidence="2">
    <location>
        <begin position="122"/>
        <end position="196"/>
    </location>
</feature>
<gene>
    <name evidence="3" type="ORF">A3H68_03530</name>
</gene>
<proteinExistence type="predicted"/>
<dbReference type="SUPFAM" id="SSF143430">
    <property type="entry name" value="TTP0101/SSO1404-like"/>
    <property type="match status" value="1"/>
</dbReference>
<evidence type="ECO:0000313" key="4">
    <source>
        <dbReference type="Proteomes" id="UP000176429"/>
    </source>
</evidence>
<dbReference type="InterPro" id="IPR048846">
    <property type="entry name" value="PaaX-like_central"/>
</dbReference>
<sequence>MQGKTRARVIIRDENEKKISTRITRFLRQEKIGGIQKVVLGIVGLAGIITVAMIAPNAVQAFEKLGIIPGKRKKEQIKQSYKKLLSSGLLEQDENGLVRLTSKGENRMTQLGIMGKKMTRSQKWDGQWRVLIFDIPEKKRGLRDKIRLTLTAMGFKHLQHSVWIHPYDCANLISLLKSDFKIGKELIYIITDKIEYDNELRKFFGV</sequence>
<accession>A0A1G2P027</accession>
<keyword evidence="1" id="KW-1133">Transmembrane helix</keyword>
<feature type="transmembrane region" description="Helical" evidence="1">
    <location>
        <begin position="38"/>
        <end position="59"/>
    </location>
</feature>
<protein>
    <recommendedName>
        <fullName evidence="2">Transcriptional repressor PaaX-like central Cas2-like domain-containing protein</fullName>
    </recommendedName>
</protein>
<dbReference type="Pfam" id="PF20803">
    <property type="entry name" value="PaaX_M"/>
    <property type="match status" value="1"/>
</dbReference>
<reference evidence="3 4" key="1">
    <citation type="journal article" date="2016" name="Nat. Commun.">
        <title>Thousands of microbial genomes shed light on interconnected biogeochemical processes in an aquifer system.</title>
        <authorList>
            <person name="Anantharaman K."/>
            <person name="Brown C.T."/>
            <person name="Hug L.A."/>
            <person name="Sharon I."/>
            <person name="Castelle C.J."/>
            <person name="Probst A.J."/>
            <person name="Thomas B.C."/>
            <person name="Singh A."/>
            <person name="Wilkins M.J."/>
            <person name="Karaoz U."/>
            <person name="Brodie E.L."/>
            <person name="Williams K.H."/>
            <person name="Hubbard S.S."/>
            <person name="Banfield J.F."/>
        </authorList>
    </citation>
    <scope>NUCLEOTIDE SEQUENCE [LARGE SCALE GENOMIC DNA]</scope>
</reference>
<dbReference type="Gene3D" id="3.30.70.2650">
    <property type="match status" value="1"/>
</dbReference>
<evidence type="ECO:0000313" key="3">
    <source>
        <dbReference type="EMBL" id="OHA41705.1"/>
    </source>
</evidence>
<dbReference type="Proteomes" id="UP000176429">
    <property type="component" value="Unassembled WGS sequence"/>
</dbReference>
<comment type="caution">
    <text evidence="3">The sequence shown here is derived from an EMBL/GenBank/DDBJ whole genome shotgun (WGS) entry which is preliminary data.</text>
</comment>
<keyword evidence="1" id="KW-0812">Transmembrane</keyword>
<keyword evidence="1" id="KW-0472">Membrane</keyword>
<evidence type="ECO:0000259" key="2">
    <source>
        <dbReference type="Pfam" id="PF20803"/>
    </source>
</evidence>
<name>A0A1G2P027_9BACT</name>
<evidence type="ECO:0000256" key="1">
    <source>
        <dbReference type="SAM" id="Phobius"/>
    </source>
</evidence>